<dbReference type="PANTHER" id="PTHR48094:SF12">
    <property type="entry name" value="PARKINSON DISEASE PROTEIN 7 HOMOLOG"/>
    <property type="match status" value="1"/>
</dbReference>
<feature type="domain" description="DJ-1/PfpI" evidence="1">
    <location>
        <begin position="2"/>
        <end position="163"/>
    </location>
</feature>
<dbReference type="InterPro" id="IPR006287">
    <property type="entry name" value="DJ-1"/>
</dbReference>
<keyword evidence="3" id="KW-1185">Reference proteome</keyword>
<dbReference type="SUPFAM" id="SSF52317">
    <property type="entry name" value="Class I glutamine amidotransferase-like"/>
    <property type="match status" value="1"/>
</dbReference>
<dbReference type="Proteomes" id="UP000736583">
    <property type="component" value="Unassembled WGS sequence"/>
</dbReference>
<dbReference type="Gene3D" id="3.40.50.880">
    <property type="match status" value="1"/>
</dbReference>
<evidence type="ECO:0000313" key="3">
    <source>
        <dbReference type="Proteomes" id="UP000736583"/>
    </source>
</evidence>
<dbReference type="InterPro" id="IPR050325">
    <property type="entry name" value="Prot/Nucl_acid_deglycase"/>
</dbReference>
<dbReference type="EMBL" id="JAHLQL010000001">
    <property type="protein sequence ID" value="MBU5591134.1"/>
    <property type="molecule type" value="Genomic_DNA"/>
</dbReference>
<evidence type="ECO:0000313" key="2">
    <source>
        <dbReference type="EMBL" id="MBU5591134.1"/>
    </source>
</evidence>
<dbReference type="Pfam" id="PF01965">
    <property type="entry name" value="DJ-1_PfpI"/>
    <property type="match status" value="1"/>
</dbReference>
<dbReference type="RefSeq" id="WP_032122055.1">
    <property type="nucleotide sequence ID" value="NZ_JAHLQL010000001.1"/>
</dbReference>
<protein>
    <submittedName>
        <fullName evidence="2">DJ-1/PfpI family protein</fullName>
    </submittedName>
</protein>
<dbReference type="InterPro" id="IPR029062">
    <property type="entry name" value="Class_I_gatase-like"/>
</dbReference>
<dbReference type="PANTHER" id="PTHR48094">
    <property type="entry name" value="PROTEIN/NUCLEIC ACID DEGLYCASE DJ-1-RELATED"/>
    <property type="match status" value="1"/>
</dbReference>
<organism evidence="2 3">
    <name type="scientific">Clostridium simiarum</name>
    <dbReference type="NCBI Taxonomy" id="2841506"/>
    <lineage>
        <taxon>Bacteria</taxon>
        <taxon>Bacillati</taxon>
        <taxon>Bacillota</taxon>
        <taxon>Clostridia</taxon>
        <taxon>Eubacteriales</taxon>
        <taxon>Clostridiaceae</taxon>
        <taxon>Clostridium</taxon>
    </lineage>
</organism>
<accession>A0ABS6EY27</accession>
<comment type="caution">
    <text evidence="2">The sequence shown here is derived from an EMBL/GenBank/DDBJ whole genome shotgun (WGS) entry which is preliminary data.</text>
</comment>
<name>A0ABS6EY27_9CLOT</name>
<gene>
    <name evidence="2" type="ORF">KQI89_05100</name>
</gene>
<proteinExistence type="predicted"/>
<dbReference type="InterPro" id="IPR002818">
    <property type="entry name" value="DJ-1/PfpI"/>
</dbReference>
<dbReference type="NCBIfam" id="TIGR01383">
    <property type="entry name" value="not_thiJ"/>
    <property type="match status" value="1"/>
</dbReference>
<sequence>MKKVLVFLAEGFEEIEALTVVDVLRRAEVTCDTCSLNDEYIKGAHGIEVKADKNIMDEDLKTYDAVILPGGMPGAENLKNNTRVLETIKEFYANGKLVGAICAAPIALEEAGIIKGTKVTSYPSFREKLGNSIYKEEAVVEDVNILTSRGPYTALEFAYAILTKLGEEEKVDELKDSMLYNMYKK</sequence>
<dbReference type="CDD" id="cd03135">
    <property type="entry name" value="GATase1_DJ-1"/>
    <property type="match status" value="1"/>
</dbReference>
<reference evidence="2 3" key="1">
    <citation type="submission" date="2021-06" db="EMBL/GenBank/DDBJ databases">
        <authorList>
            <person name="Sun Q."/>
            <person name="Li D."/>
        </authorList>
    </citation>
    <scope>NUCLEOTIDE SEQUENCE [LARGE SCALE GENOMIC DNA]</scope>
    <source>
        <strain evidence="2 3">MSJ-4</strain>
    </source>
</reference>
<evidence type="ECO:0000259" key="1">
    <source>
        <dbReference type="Pfam" id="PF01965"/>
    </source>
</evidence>